<name>A0A6G1G095_9PEZI</name>
<evidence type="ECO:0000313" key="3">
    <source>
        <dbReference type="EMBL" id="KAF1811351.1"/>
    </source>
</evidence>
<feature type="compositionally biased region" description="Polar residues" evidence="1">
    <location>
        <begin position="18"/>
        <end position="32"/>
    </location>
</feature>
<evidence type="ECO:0000259" key="2">
    <source>
        <dbReference type="Pfam" id="PF06985"/>
    </source>
</evidence>
<evidence type="ECO:0000256" key="1">
    <source>
        <dbReference type="SAM" id="MobiDB-lite"/>
    </source>
</evidence>
<sequence>MANCPAACSLSLPPPQIHESSTRSTPRTTWDIRSTRPDHEPQSQVRFNVSFERDPSSYSLREIEIDHAGESKLPCTRFCGVCDFCSLVKSFLRGRYGSQMLDWLQSTPVNSSPSPLKVLVELDALAFMRECAGWLIDGRLTKTGDPYILSLRGKMSLIQDDELLQQNTDVVVPLELFAEDGSVAAEYYGIHRRPLDKHALNDRNMEKLRAWLDECDKEHGKCNEPELKEEWDEEMWEDIPMRKFLPTRLLDVGDAHTGRQPKLVVSREHFNEGQDVKYFALSYCWGYEEEERPFMTLRQSFSEHLKSVPYLSLPETFRNVIDLARDLNVQYVWIDSLCIIQNLRRDWRRESAQMRKIFNNAYLTIVAASASSSHGGFLHRDNGPTCTISIEQSDVDAPDPAHYSYSLRHRPGVKWWGSDKMAGISGGRWIKRAWTFQEERLAKRVLIFGESKFFFDCREFERVEDTDYLHLRPDWSETLYGVPESELMQSMISQVSGFSAGSASNRQRQQPGIFDHWQTLCNHYSRRQLTFEDDKLPALSGMASTLGLKVKSEYLAGLWKDHLYHDLFWQTKGTATKVGQYRAPSWSWAALKAEEIQWKYWYRCLDDNCKRYSDILEVDTMIDGIDLYGAVVDGFLKIAGPIVRVMLTWDPIEGMARHPWKVSVDSNEIARADLDLQNEGPGQDDRERTAWALLVARCTGSQSPPRGLVLEETHRPHIQERTLERIGIFRIYPESSPTSKTFLERWEHMPRDKLIII</sequence>
<evidence type="ECO:0000313" key="4">
    <source>
        <dbReference type="Proteomes" id="UP000504638"/>
    </source>
</evidence>
<feature type="domain" description="Heterokaryon incompatibility" evidence="2">
    <location>
        <begin position="278"/>
        <end position="438"/>
    </location>
</feature>
<keyword evidence="4" id="KW-1185">Reference proteome</keyword>
<accession>A0A6G1G095</accession>
<gene>
    <name evidence="3 5" type="ORF">P152DRAFT_459751</name>
</gene>
<dbReference type="AlphaFoldDB" id="A0A6G1G095"/>
<feature type="region of interest" description="Disordered" evidence="1">
    <location>
        <begin position="15"/>
        <end position="40"/>
    </location>
</feature>
<dbReference type="GeneID" id="54420316"/>
<reference evidence="3 5" key="1">
    <citation type="submission" date="2020-01" db="EMBL/GenBank/DDBJ databases">
        <authorList>
            <consortium name="DOE Joint Genome Institute"/>
            <person name="Haridas S."/>
            <person name="Albert R."/>
            <person name="Binder M."/>
            <person name="Bloem J."/>
            <person name="Labutti K."/>
            <person name="Salamov A."/>
            <person name="Andreopoulos B."/>
            <person name="Baker S.E."/>
            <person name="Barry K."/>
            <person name="Bills G."/>
            <person name="Bluhm B.H."/>
            <person name="Cannon C."/>
            <person name="Castanera R."/>
            <person name="Culley D.E."/>
            <person name="Daum C."/>
            <person name="Ezra D."/>
            <person name="Gonzalez J.B."/>
            <person name="Henrissat B."/>
            <person name="Kuo A."/>
            <person name="Liang C."/>
            <person name="Lipzen A."/>
            <person name="Lutzoni F."/>
            <person name="Magnuson J."/>
            <person name="Mondo S."/>
            <person name="Nolan M."/>
            <person name="Ohm R."/>
            <person name="Pangilinan J."/>
            <person name="Park H.-J."/>
            <person name="Ramirez L."/>
            <person name="Alfaro M."/>
            <person name="Sun H."/>
            <person name="Tritt A."/>
            <person name="Yoshinaga Y."/>
            <person name="Zwiers L.-H."/>
            <person name="Turgeon B.G."/>
            <person name="Goodwin S.B."/>
            <person name="Spatafora J.W."/>
            <person name="Crous P.W."/>
            <person name="Grigoriev I.V."/>
        </authorList>
    </citation>
    <scope>NUCLEOTIDE SEQUENCE</scope>
    <source>
        <strain evidence="3 5">CBS 781.70</strain>
    </source>
</reference>
<reference evidence="5" key="2">
    <citation type="submission" date="2020-04" db="EMBL/GenBank/DDBJ databases">
        <authorList>
            <consortium name="NCBI Genome Project"/>
        </authorList>
    </citation>
    <scope>NUCLEOTIDE SEQUENCE</scope>
    <source>
        <strain evidence="5">CBS 781.70</strain>
    </source>
</reference>
<dbReference type="EMBL" id="ML975162">
    <property type="protein sequence ID" value="KAF1811351.1"/>
    <property type="molecule type" value="Genomic_DNA"/>
</dbReference>
<dbReference type="InterPro" id="IPR010730">
    <property type="entry name" value="HET"/>
</dbReference>
<evidence type="ECO:0000313" key="5">
    <source>
        <dbReference type="RefSeq" id="XP_033532982.1"/>
    </source>
</evidence>
<dbReference type="PANTHER" id="PTHR33112">
    <property type="entry name" value="DOMAIN PROTEIN, PUTATIVE-RELATED"/>
    <property type="match status" value="1"/>
</dbReference>
<organism evidence="3">
    <name type="scientific">Eremomyces bilateralis CBS 781.70</name>
    <dbReference type="NCBI Taxonomy" id="1392243"/>
    <lineage>
        <taxon>Eukaryota</taxon>
        <taxon>Fungi</taxon>
        <taxon>Dikarya</taxon>
        <taxon>Ascomycota</taxon>
        <taxon>Pezizomycotina</taxon>
        <taxon>Dothideomycetes</taxon>
        <taxon>Dothideomycetes incertae sedis</taxon>
        <taxon>Eremomycetales</taxon>
        <taxon>Eremomycetaceae</taxon>
        <taxon>Eremomyces</taxon>
    </lineage>
</organism>
<protein>
    <submittedName>
        <fullName evidence="3 5">HET-domain-containing protein</fullName>
    </submittedName>
</protein>
<dbReference type="OrthoDB" id="2958217at2759"/>
<dbReference type="PANTHER" id="PTHR33112:SF16">
    <property type="entry name" value="HETEROKARYON INCOMPATIBILITY DOMAIN-CONTAINING PROTEIN"/>
    <property type="match status" value="1"/>
</dbReference>
<dbReference type="RefSeq" id="XP_033532982.1">
    <property type="nucleotide sequence ID" value="XM_033679746.1"/>
</dbReference>
<reference evidence="5" key="3">
    <citation type="submission" date="2025-04" db="UniProtKB">
        <authorList>
            <consortium name="RefSeq"/>
        </authorList>
    </citation>
    <scope>IDENTIFICATION</scope>
    <source>
        <strain evidence="5">CBS 781.70</strain>
    </source>
</reference>
<proteinExistence type="predicted"/>
<dbReference type="Pfam" id="PF06985">
    <property type="entry name" value="HET"/>
    <property type="match status" value="1"/>
</dbReference>
<dbReference type="Proteomes" id="UP000504638">
    <property type="component" value="Unplaced"/>
</dbReference>